<comment type="pathway">
    <text evidence="2">Protein modification; protein glycosylation.</text>
</comment>
<dbReference type="SUPFAM" id="SSF53756">
    <property type="entry name" value="UDP-Glycosyltransferase/glycogen phosphorylase"/>
    <property type="match status" value="1"/>
</dbReference>
<proteinExistence type="inferred from homology"/>
<sequence length="363" mass="42841">MLVLGTISYISYVYFHIERPLVKKNVEVKHTPKVASDSVTEFSVISNQLTVTKPPTAAETLENFNRSLLTILLWTWPLGYEFPLNRCPRNENSGCFYTMNRNEYPIADAVVISHRDVYKSEELLPPVPRPSDQYWIWFSMESPTNCPNLTLMDNKINLTMSYRLDSDIYIPNGWLEKVDGKENFTIPHKSKLLAWVISNWKTKYRRTKYYEELKKYISIDVYGKYGLPLLRNETFQTLATYKFYLAFENSIHEDYITEKFWRNSLMAGTVPVAMGPSRKNYERFIPPDAFIHVDDFSSPQELAKYLLDLDKDEPRYRQYFNWRFKYRPTLSKTGFLPAYCKICRALKEVPPYKTIPSIAEWFK</sequence>
<evidence type="ECO:0000256" key="4">
    <source>
        <dbReference type="ARBA" id="ARBA00022676"/>
    </source>
</evidence>
<dbReference type="EC" id="2.4.1.-" evidence="11"/>
<keyword evidence="11" id="KW-0333">Golgi apparatus</keyword>
<dbReference type="Pfam" id="PF17039">
    <property type="entry name" value="Glyco_tran_10_N"/>
    <property type="match status" value="1"/>
</dbReference>
<feature type="domain" description="Fucosyltransferase C-terminal" evidence="12">
    <location>
        <begin position="187"/>
        <end position="361"/>
    </location>
</feature>
<comment type="similarity">
    <text evidence="3 11">Belongs to the glycosyltransferase 10 family.</text>
</comment>
<keyword evidence="9" id="KW-0472">Membrane</keyword>
<protein>
    <recommendedName>
        <fullName evidence="11">Fucosyltransferase</fullName>
        <ecNumber evidence="11">2.4.1.-</ecNumber>
    </recommendedName>
</protein>
<dbReference type="PANTHER" id="PTHR11929">
    <property type="entry name" value="ALPHA- 1,3 -FUCOSYLTRANSFERASE"/>
    <property type="match status" value="1"/>
</dbReference>
<dbReference type="InterPro" id="IPR031481">
    <property type="entry name" value="Glyco_tran_10_N"/>
</dbReference>
<comment type="subcellular location">
    <subcellularLocation>
        <location evidence="11">Golgi apparatus</location>
        <location evidence="11">Golgi stack membrane</location>
        <topology evidence="11">Single-pass type II membrane protein</topology>
    </subcellularLocation>
    <subcellularLocation>
        <location evidence="1">Membrane</location>
        <topology evidence="1">Single-pass membrane protein</topology>
    </subcellularLocation>
</comment>
<dbReference type="Gene3D" id="3.40.50.11660">
    <property type="entry name" value="Glycosyl transferase family 10, C-terminal domain"/>
    <property type="match status" value="1"/>
</dbReference>
<evidence type="ECO:0000313" key="14">
    <source>
        <dbReference type="EMBL" id="CAI9619689.1"/>
    </source>
</evidence>
<dbReference type="EMBL" id="CATNWA010020736">
    <property type="protein sequence ID" value="CAI9619689.1"/>
    <property type="molecule type" value="Genomic_DNA"/>
</dbReference>
<gene>
    <name evidence="14" type="ORF">SPARVUS_LOCUS15874739</name>
</gene>
<evidence type="ECO:0000256" key="2">
    <source>
        <dbReference type="ARBA" id="ARBA00004922"/>
    </source>
</evidence>
<dbReference type="PANTHER" id="PTHR11929:SF244">
    <property type="entry name" value="FUCOSYLTRANSFERASE"/>
    <property type="match status" value="1"/>
</dbReference>
<evidence type="ECO:0000256" key="10">
    <source>
        <dbReference type="ARBA" id="ARBA00023180"/>
    </source>
</evidence>
<evidence type="ECO:0000256" key="6">
    <source>
        <dbReference type="ARBA" id="ARBA00022692"/>
    </source>
</evidence>
<evidence type="ECO:0000256" key="7">
    <source>
        <dbReference type="ARBA" id="ARBA00022968"/>
    </source>
</evidence>
<dbReference type="Pfam" id="PF00852">
    <property type="entry name" value="Glyco_transf_10"/>
    <property type="match status" value="1"/>
</dbReference>
<keyword evidence="5 11" id="KW-0808">Transferase</keyword>
<evidence type="ECO:0000313" key="15">
    <source>
        <dbReference type="Proteomes" id="UP001162483"/>
    </source>
</evidence>
<evidence type="ECO:0000256" key="8">
    <source>
        <dbReference type="ARBA" id="ARBA00022989"/>
    </source>
</evidence>
<feature type="domain" description="Fucosyltransferase N-terminal" evidence="13">
    <location>
        <begin position="69"/>
        <end position="172"/>
    </location>
</feature>
<evidence type="ECO:0000256" key="11">
    <source>
        <dbReference type="RuleBase" id="RU003832"/>
    </source>
</evidence>
<evidence type="ECO:0000259" key="13">
    <source>
        <dbReference type="Pfam" id="PF17039"/>
    </source>
</evidence>
<organism evidence="14 15">
    <name type="scientific">Staurois parvus</name>
    <dbReference type="NCBI Taxonomy" id="386267"/>
    <lineage>
        <taxon>Eukaryota</taxon>
        <taxon>Metazoa</taxon>
        <taxon>Chordata</taxon>
        <taxon>Craniata</taxon>
        <taxon>Vertebrata</taxon>
        <taxon>Euteleostomi</taxon>
        <taxon>Amphibia</taxon>
        <taxon>Batrachia</taxon>
        <taxon>Anura</taxon>
        <taxon>Neobatrachia</taxon>
        <taxon>Ranoidea</taxon>
        <taxon>Ranidae</taxon>
        <taxon>Staurois</taxon>
    </lineage>
</organism>
<evidence type="ECO:0000256" key="1">
    <source>
        <dbReference type="ARBA" id="ARBA00004167"/>
    </source>
</evidence>
<dbReference type="InterPro" id="IPR038577">
    <property type="entry name" value="GT10-like_C_sf"/>
</dbReference>
<keyword evidence="15" id="KW-1185">Reference proteome</keyword>
<keyword evidence="7" id="KW-0735">Signal-anchor</keyword>
<dbReference type="Proteomes" id="UP001162483">
    <property type="component" value="Unassembled WGS sequence"/>
</dbReference>
<dbReference type="InterPro" id="IPR001503">
    <property type="entry name" value="Glyco_trans_10"/>
</dbReference>
<reference evidence="14" key="1">
    <citation type="submission" date="2023-05" db="EMBL/GenBank/DDBJ databases">
        <authorList>
            <person name="Stuckert A."/>
        </authorList>
    </citation>
    <scope>NUCLEOTIDE SEQUENCE</scope>
</reference>
<evidence type="ECO:0000259" key="12">
    <source>
        <dbReference type="Pfam" id="PF00852"/>
    </source>
</evidence>
<evidence type="ECO:0000256" key="9">
    <source>
        <dbReference type="ARBA" id="ARBA00023136"/>
    </source>
</evidence>
<keyword evidence="4 11" id="KW-0328">Glycosyltransferase</keyword>
<comment type="caution">
    <text evidence="14">The sequence shown here is derived from an EMBL/GenBank/DDBJ whole genome shotgun (WGS) entry which is preliminary data.</text>
</comment>
<keyword evidence="10" id="KW-0325">Glycoprotein</keyword>
<keyword evidence="8" id="KW-1133">Transmembrane helix</keyword>
<keyword evidence="6 11" id="KW-0812">Transmembrane</keyword>
<dbReference type="InterPro" id="IPR055270">
    <property type="entry name" value="Glyco_tran_10_C"/>
</dbReference>
<evidence type="ECO:0000256" key="3">
    <source>
        <dbReference type="ARBA" id="ARBA00008919"/>
    </source>
</evidence>
<name>A0ABN9HE88_9NEOB</name>
<evidence type="ECO:0000256" key="5">
    <source>
        <dbReference type="ARBA" id="ARBA00022679"/>
    </source>
</evidence>
<accession>A0ABN9HE88</accession>